<dbReference type="PANTHER" id="PTHR11802:SF51">
    <property type="entry name" value="VACUOLAR SERINE-TYPE CARBOXYPEPTIDASE ATG42"/>
    <property type="match status" value="1"/>
</dbReference>
<evidence type="ECO:0000313" key="8">
    <source>
        <dbReference type="Proteomes" id="UP000000689"/>
    </source>
</evidence>
<dbReference type="HOGENOM" id="CLU_008523_10_4_1"/>
<evidence type="ECO:0000256" key="6">
    <source>
        <dbReference type="RuleBase" id="RU361156"/>
    </source>
</evidence>
<dbReference type="GO" id="GO:0004185">
    <property type="term" value="F:serine-type carboxypeptidase activity"/>
    <property type="evidence" value="ECO:0007669"/>
    <property type="project" value="UniProtKB-UniRule"/>
</dbReference>
<evidence type="ECO:0000256" key="1">
    <source>
        <dbReference type="ARBA" id="ARBA00009431"/>
    </source>
</evidence>
<protein>
    <recommendedName>
        <fullName evidence="6">Carboxypeptidase</fullName>
        <ecNumber evidence="6">3.4.16.-</ecNumber>
    </recommendedName>
</protein>
<dbReference type="OMA" id="TSCDDTV"/>
<accession>G0W4V3</accession>
<dbReference type="GeneID" id="11495519"/>
<feature type="chain" id="PRO_5006524797" description="Carboxypeptidase" evidence="6">
    <location>
        <begin position="23"/>
        <end position="502"/>
    </location>
</feature>
<dbReference type="PANTHER" id="PTHR11802">
    <property type="entry name" value="SERINE PROTEASE FAMILY S10 SERINE CARBOXYPEPTIDASE"/>
    <property type="match status" value="1"/>
</dbReference>
<feature type="signal peptide" evidence="6">
    <location>
        <begin position="1"/>
        <end position="22"/>
    </location>
</feature>
<dbReference type="GO" id="GO:0031638">
    <property type="term" value="P:zymogen activation"/>
    <property type="evidence" value="ECO:0007669"/>
    <property type="project" value="EnsemblFungi"/>
</dbReference>
<keyword evidence="5" id="KW-0325">Glycoprotein</keyword>
<dbReference type="GO" id="GO:0016236">
    <property type="term" value="P:macroautophagy"/>
    <property type="evidence" value="ECO:0007669"/>
    <property type="project" value="EnsemblFungi"/>
</dbReference>
<evidence type="ECO:0000256" key="5">
    <source>
        <dbReference type="ARBA" id="ARBA00023180"/>
    </source>
</evidence>
<dbReference type="GO" id="GO:0006995">
    <property type="term" value="P:cellular response to nitrogen starvation"/>
    <property type="evidence" value="ECO:0007669"/>
    <property type="project" value="EnsemblFungi"/>
</dbReference>
<name>G0W4V3_NAUDC</name>
<dbReference type="GO" id="GO:0000328">
    <property type="term" value="C:fungal-type vacuole lumen"/>
    <property type="evidence" value="ECO:0007669"/>
    <property type="project" value="EnsemblFungi"/>
</dbReference>
<dbReference type="InterPro" id="IPR029058">
    <property type="entry name" value="AB_hydrolase_fold"/>
</dbReference>
<evidence type="ECO:0000256" key="3">
    <source>
        <dbReference type="ARBA" id="ARBA00022670"/>
    </source>
</evidence>
<dbReference type="KEGG" id="ndi:NDAI_0A06870"/>
<dbReference type="STRING" id="1071378.G0W4V3"/>
<dbReference type="PROSITE" id="PS00131">
    <property type="entry name" value="CARBOXYPEPT_SER_SER"/>
    <property type="match status" value="1"/>
</dbReference>
<dbReference type="InterPro" id="IPR001563">
    <property type="entry name" value="Peptidase_S10"/>
</dbReference>
<dbReference type="PRINTS" id="PR00724">
    <property type="entry name" value="CRBOXYPTASEC"/>
</dbReference>
<dbReference type="OrthoDB" id="443318at2759"/>
<dbReference type="Proteomes" id="UP000000689">
    <property type="component" value="Chromosome 1"/>
</dbReference>
<reference evidence="7 8" key="1">
    <citation type="journal article" date="2011" name="Proc. Natl. Acad. Sci. U.S.A.">
        <title>Evolutionary erosion of yeast sex chromosomes by mating-type switching accidents.</title>
        <authorList>
            <person name="Gordon J.L."/>
            <person name="Armisen D."/>
            <person name="Proux-Wera E."/>
            <person name="Oheigeartaigh S.S."/>
            <person name="Byrne K.P."/>
            <person name="Wolfe K.H."/>
        </authorList>
    </citation>
    <scope>NUCLEOTIDE SEQUENCE [LARGE SCALE GENOMIC DNA]</scope>
    <source>
        <strain evidence="8">ATCC 10597 / BCRC 20456 / CBS 421 / NBRC 0211 / NRRL Y-12639</strain>
    </source>
</reference>
<comment type="similarity">
    <text evidence="1 6">Belongs to the peptidase S10 family.</text>
</comment>
<keyword evidence="3 6" id="KW-0645">Protease</keyword>
<evidence type="ECO:0000256" key="4">
    <source>
        <dbReference type="ARBA" id="ARBA00022801"/>
    </source>
</evidence>
<dbReference type="InterPro" id="IPR018202">
    <property type="entry name" value="Ser_caboxypep_ser_AS"/>
</dbReference>
<dbReference type="MEROPS" id="S10.A49"/>
<dbReference type="Gene3D" id="3.40.50.1820">
    <property type="entry name" value="alpha/beta hydrolase"/>
    <property type="match status" value="1"/>
</dbReference>
<evidence type="ECO:0000256" key="2">
    <source>
        <dbReference type="ARBA" id="ARBA00022645"/>
    </source>
</evidence>
<dbReference type="GO" id="GO:0046938">
    <property type="term" value="P:phytochelatin biosynthetic process"/>
    <property type="evidence" value="ECO:0007669"/>
    <property type="project" value="EnsemblFungi"/>
</dbReference>
<dbReference type="eggNOG" id="KOG1282">
    <property type="taxonomic scope" value="Eukaryota"/>
</dbReference>
<keyword evidence="8" id="KW-1185">Reference proteome</keyword>
<keyword evidence="2 6" id="KW-0121">Carboxypeptidase</keyword>
<keyword evidence="4 6" id="KW-0378">Hydrolase</keyword>
<dbReference type="Pfam" id="PF00450">
    <property type="entry name" value="Peptidase_S10"/>
    <property type="match status" value="1"/>
</dbReference>
<organism evidence="7 8">
    <name type="scientific">Naumovozyma dairenensis (strain ATCC 10597 / BCRC 20456 / CBS 421 / NBRC 0211 / NRRL Y-12639)</name>
    <name type="common">Saccharomyces dairenensis</name>
    <dbReference type="NCBI Taxonomy" id="1071378"/>
    <lineage>
        <taxon>Eukaryota</taxon>
        <taxon>Fungi</taxon>
        <taxon>Dikarya</taxon>
        <taxon>Ascomycota</taxon>
        <taxon>Saccharomycotina</taxon>
        <taxon>Saccharomycetes</taxon>
        <taxon>Saccharomycetales</taxon>
        <taxon>Saccharomycetaceae</taxon>
        <taxon>Naumovozyma</taxon>
    </lineage>
</organism>
<keyword evidence="6" id="KW-0732">Signal</keyword>
<dbReference type="RefSeq" id="XP_003668084.1">
    <property type="nucleotide sequence ID" value="XM_003668036.1"/>
</dbReference>
<dbReference type="SUPFAM" id="SSF53474">
    <property type="entry name" value="alpha/beta-Hydrolases"/>
    <property type="match status" value="1"/>
</dbReference>
<sequence length="502" mass="57435">MKLNNFFNALLLTSWASVPIDAFSIFEDINLQETFGVRNRNIFKNEVQSIIPKNWRFKNDFETTIESTIDQDYSLRVRSVDPAKLQIDSVNQWSGYLDYKDSKHFFYWFFESRNDPKNDPLILWLNGGPGCSSFTGLLFELGPSSIGPDMKPIHNPYSWNNNASVIFLEQPLGVGFSYGDEKVTSTNVAGKDVYIFLELFFKKFPHLRDVDFHIAGESYAGHYIPQIAHEIVQNPLRTFNLSSIMIGNGITDPLIQSDYYRPMACGEGGHKSLLSQKECDDMVGPTNRCHRLNQVCYLTESNLPCVVSSSYCETALMRPFEKTGLNPYDIRGPCEDNSKGGLCYNGIKYVEKYMNFPEVQEVLGSDVDHYSGCNEDVFTGFFFTGDGSKPFQGFVGELLDMDIPVLIYAGDKDFICNWLGNQAWTKELEWKYDTFYELQPLKPWIHSETREELGEVKNYGPLTFLRVYESGHMVPYDQPEASLEMLNVWLSGKRSFRNGNNI</sequence>
<proteinExistence type="inferred from homology"/>
<evidence type="ECO:0000313" key="7">
    <source>
        <dbReference type="EMBL" id="CCD22841.1"/>
    </source>
</evidence>
<dbReference type="EC" id="3.4.16.-" evidence="6"/>
<dbReference type="Gene3D" id="1.10.287.410">
    <property type="match status" value="1"/>
</dbReference>
<dbReference type="EMBL" id="HE580267">
    <property type="protein sequence ID" value="CCD22841.1"/>
    <property type="molecule type" value="Genomic_DNA"/>
</dbReference>
<gene>
    <name evidence="7" type="primary">NDAI0A06870</name>
    <name evidence="7" type="ordered locus">NDAI_0A06870</name>
</gene>
<dbReference type="AlphaFoldDB" id="G0W4V3"/>